<evidence type="ECO:0000313" key="2">
    <source>
        <dbReference type="EMBL" id="RCW76162.1"/>
    </source>
</evidence>
<dbReference type="InterPro" id="IPR036567">
    <property type="entry name" value="RHF-like"/>
</dbReference>
<keyword evidence="2" id="KW-0687">Ribonucleoprotein</keyword>
<keyword evidence="3" id="KW-1185">Reference proteome</keyword>
<accession>A0A368Y7H6</accession>
<feature type="compositionally biased region" description="Basic and acidic residues" evidence="1">
    <location>
        <begin position="92"/>
        <end position="116"/>
    </location>
</feature>
<dbReference type="EMBL" id="QPJK01000001">
    <property type="protein sequence ID" value="RCW76162.1"/>
    <property type="molecule type" value="Genomic_DNA"/>
</dbReference>
<dbReference type="InterPro" id="IPR003489">
    <property type="entry name" value="RHF/RaiA"/>
</dbReference>
<dbReference type="SUPFAM" id="SSF69754">
    <property type="entry name" value="Ribosome binding protein Y (YfiA homologue)"/>
    <property type="match status" value="1"/>
</dbReference>
<name>A0A368Y7H6_9BURK</name>
<protein>
    <submittedName>
        <fullName evidence="2">Sigma 54 modulation/S30EA-like ribosomal protein</fullName>
    </submittedName>
</protein>
<dbReference type="OrthoDB" id="121633at2"/>
<evidence type="ECO:0000256" key="1">
    <source>
        <dbReference type="SAM" id="MobiDB-lite"/>
    </source>
</evidence>
<proteinExistence type="predicted"/>
<keyword evidence="2" id="KW-0689">Ribosomal protein</keyword>
<gene>
    <name evidence="2" type="ORF">DES41_101767</name>
</gene>
<evidence type="ECO:0000313" key="3">
    <source>
        <dbReference type="Proteomes" id="UP000252884"/>
    </source>
</evidence>
<dbReference type="GO" id="GO:0005840">
    <property type="term" value="C:ribosome"/>
    <property type="evidence" value="ECO:0007669"/>
    <property type="project" value="UniProtKB-KW"/>
</dbReference>
<comment type="caution">
    <text evidence="2">The sequence shown here is derived from an EMBL/GenBank/DDBJ whole genome shotgun (WGS) entry which is preliminary data.</text>
</comment>
<dbReference type="Proteomes" id="UP000252884">
    <property type="component" value="Unassembled WGS sequence"/>
</dbReference>
<sequence length="127" mass="14206">MQVQVNTTGLPNKESLDRWAEQYLQDELARFRHDITRIEVHLSDENGGKSGSADKRCTLEARLAHHQPLAVHHDGDSQDLAVRGAADKLKRLVEHTVDRGRDSRHRERDSIRKDGVPDAGQADAAAL</sequence>
<feature type="region of interest" description="Disordered" evidence="1">
    <location>
        <begin position="92"/>
        <end position="127"/>
    </location>
</feature>
<reference evidence="2 3" key="1">
    <citation type="submission" date="2018-07" db="EMBL/GenBank/DDBJ databases">
        <title>Genomic Encyclopedia of Type Strains, Phase IV (KMG-IV): sequencing the most valuable type-strain genomes for metagenomic binning, comparative biology and taxonomic classification.</title>
        <authorList>
            <person name="Goeker M."/>
        </authorList>
    </citation>
    <scope>NUCLEOTIDE SEQUENCE [LARGE SCALE GENOMIC DNA]</scope>
    <source>
        <strain evidence="2 3">DSM 21634</strain>
    </source>
</reference>
<organism evidence="2 3">
    <name type="scientific">Pseudorhodoferax soli</name>
    <dbReference type="NCBI Taxonomy" id="545864"/>
    <lineage>
        <taxon>Bacteria</taxon>
        <taxon>Pseudomonadati</taxon>
        <taxon>Pseudomonadota</taxon>
        <taxon>Betaproteobacteria</taxon>
        <taxon>Burkholderiales</taxon>
        <taxon>Comamonadaceae</taxon>
    </lineage>
</organism>
<dbReference type="AlphaFoldDB" id="A0A368Y7H6"/>
<dbReference type="Pfam" id="PF02482">
    <property type="entry name" value="Ribosomal_S30AE"/>
    <property type="match status" value="1"/>
</dbReference>
<dbReference type="RefSeq" id="WP_114466059.1">
    <property type="nucleotide sequence ID" value="NZ_QPJK01000001.1"/>
</dbReference>
<dbReference type="Gene3D" id="3.30.160.100">
    <property type="entry name" value="Ribosome hibernation promotion factor-like"/>
    <property type="match status" value="1"/>
</dbReference>